<dbReference type="GeneID" id="105368772"/>
<dbReference type="InterPro" id="IPR012677">
    <property type="entry name" value="Nucleotide-bd_a/b_plait_sf"/>
</dbReference>
<dbReference type="RefSeq" id="XP_011506194.1">
    <property type="nucleotide sequence ID" value="XM_011507892.1"/>
</dbReference>
<sequence>MTSEPLWSRNKNGEYCLIFPNKHAVSFNEIKRIFSKFGNVTQIKVAGNKTGFHFIQYLTLNEVERAINGLKEHATIKLVLHRPQCYSQSNCNVKRKVQVHTIQNDQTSKMENQGKSNNTIQLGHKVKTEKLLIENSECVNSDNNIPCGSDNSINSYYLNGQYLSGSERIYAKSMNDDSNTMGKQEVKPKHLNSNIEICEYNSENETDYTKTDDDIPNLVKRTNSNAISKIQILDAEAIIVANIHENYGCGYILHLFEHARPLAISYITLLPNSNTRYCYVYFETLKDTIEIEQHFDKYNLSGKKLIVLRPSRLIEEAMSN</sequence>
<dbReference type="GO" id="GO:0003723">
    <property type="term" value="F:RNA binding"/>
    <property type="evidence" value="ECO:0007669"/>
    <property type="project" value="UniProtKB-UniRule"/>
</dbReference>
<feature type="domain" description="RRM" evidence="3">
    <location>
        <begin position="19"/>
        <end position="83"/>
    </location>
</feature>
<dbReference type="Gene3D" id="3.30.70.330">
    <property type="match status" value="1"/>
</dbReference>
<dbReference type="InterPro" id="IPR035979">
    <property type="entry name" value="RBD_domain_sf"/>
</dbReference>
<protein>
    <submittedName>
        <fullName evidence="5">Uncharacterized protein LOC105368772</fullName>
    </submittedName>
</protein>
<dbReference type="KEGG" id="csol:105368772"/>
<dbReference type="AlphaFoldDB" id="A0AAJ6YXI7"/>
<dbReference type="Pfam" id="PF00076">
    <property type="entry name" value="RRM_1"/>
    <property type="match status" value="1"/>
</dbReference>
<dbReference type="SUPFAM" id="SSF54928">
    <property type="entry name" value="RNA-binding domain, RBD"/>
    <property type="match status" value="1"/>
</dbReference>
<evidence type="ECO:0000313" key="4">
    <source>
        <dbReference type="Proteomes" id="UP000695007"/>
    </source>
</evidence>
<dbReference type="CDD" id="cd00590">
    <property type="entry name" value="RRM_SF"/>
    <property type="match status" value="1"/>
</dbReference>
<evidence type="ECO:0000313" key="5">
    <source>
        <dbReference type="RefSeq" id="XP_011506194.1"/>
    </source>
</evidence>
<dbReference type="InterPro" id="IPR000504">
    <property type="entry name" value="RRM_dom"/>
</dbReference>
<reference evidence="5" key="1">
    <citation type="submission" date="2025-08" db="UniProtKB">
        <authorList>
            <consortium name="RefSeq"/>
        </authorList>
    </citation>
    <scope>IDENTIFICATION</scope>
</reference>
<evidence type="ECO:0000256" key="2">
    <source>
        <dbReference type="PROSITE-ProRule" id="PRU00176"/>
    </source>
</evidence>
<evidence type="ECO:0000259" key="3">
    <source>
        <dbReference type="PROSITE" id="PS50102"/>
    </source>
</evidence>
<keyword evidence="1 2" id="KW-0694">RNA-binding</keyword>
<keyword evidence="4" id="KW-1185">Reference proteome</keyword>
<name>A0AAJ6YXI7_9HYME</name>
<evidence type="ECO:0000256" key="1">
    <source>
        <dbReference type="ARBA" id="ARBA00022884"/>
    </source>
</evidence>
<gene>
    <name evidence="5" type="primary">LOC105368772</name>
</gene>
<organism evidence="4 5">
    <name type="scientific">Ceratosolen solmsi marchali</name>
    <dbReference type="NCBI Taxonomy" id="326594"/>
    <lineage>
        <taxon>Eukaryota</taxon>
        <taxon>Metazoa</taxon>
        <taxon>Ecdysozoa</taxon>
        <taxon>Arthropoda</taxon>
        <taxon>Hexapoda</taxon>
        <taxon>Insecta</taxon>
        <taxon>Pterygota</taxon>
        <taxon>Neoptera</taxon>
        <taxon>Endopterygota</taxon>
        <taxon>Hymenoptera</taxon>
        <taxon>Apocrita</taxon>
        <taxon>Proctotrupomorpha</taxon>
        <taxon>Chalcidoidea</taxon>
        <taxon>Agaonidae</taxon>
        <taxon>Agaoninae</taxon>
        <taxon>Ceratosolen</taxon>
    </lineage>
</organism>
<dbReference type="PROSITE" id="PS50102">
    <property type="entry name" value="RRM"/>
    <property type="match status" value="1"/>
</dbReference>
<accession>A0AAJ6YXI7</accession>
<proteinExistence type="predicted"/>
<dbReference type="Proteomes" id="UP000695007">
    <property type="component" value="Unplaced"/>
</dbReference>